<dbReference type="PANTHER" id="PTHR43201:SF5">
    <property type="entry name" value="MEDIUM-CHAIN ACYL-COA LIGASE ACSF2, MITOCHONDRIAL"/>
    <property type="match status" value="1"/>
</dbReference>
<proteinExistence type="inferred from homology"/>
<dbReference type="Proteomes" id="UP001296706">
    <property type="component" value="Unassembled WGS sequence"/>
</dbReference>
<dbReference type="InterPro" id="IPR000873">
    <property type="entry name" value="AMP-dep_synth/lig_dom"/>
</dbReference>
<evidence type="ECO:0000313" key="6">
    <source>
        <dbReference type="Proteomes" id="UP001296706"/>
    </source>
</evidence>
<evidence type="ECO:0000256" key="2">
    <source>
        <dbReference type="ARBA" id="ARBA00022598"/>
    </source>
</evidence>
<dbReference type="Pfam" id="PF00501">
    <property type="entry name" value="AMP-binding"/>
    <property type="match status" value="1"/>
</dbReference>
<sequence length="559" mass="61026">MRQGQTEMCTVRASAELAEKYRSDGWWRDTGLINDLRKWRDASPDAVAIDAFAADGRRTTVTYAHYAHMVERFAGALYELGVRPGQVVAMQLPNWWQACALYVAAARLRAVIAPVMTTIRRRELGRLLARADADVFVTIDRWDGFDHAEMARSVAADLPGLRKLVVLGRPEPGTEIEFGEFFENTPWEERHPVALDDAEEDPDAVSIVLFTSGTSGQPKGVLGTQNTWHAGSSGLAAAESITAADAVFTPHSAMYSLGTVFSLYIPLQTGARAVLLDTWSGSAGLAALEQARVAVMMAAPSYYDQLVAAVAERPPPLPSLRVLAATGTKIPSRVVKTVIETFGIGLRSEWGMTEVGCATMTRADDPIDWTLQSDGRPLPGYEIDIRSDAPVTPGQPGRFFVRGPAVCLATVRGEENQLTVTREHDDGWYDTGDLAVWDGHGGIRLMGRVADRVGGAFMIPIADVEDLLMQHPAVGDVAVVGYVDEHDAELACAVIMVRGDAAPALEELRKYLTAQGMTDWYLPSRLERLDRLPRNSTGKVRKELLRSWLNGQADLEQLA</sequence>
<dbReference type="InterPro" id="IPR042099">
    <property type="entry name" value="ANL_N_sf"/>
</dbReference>
<comment type="caution">
    <text evidence="5">The sequence shown here is derived from an EMBL/GenBank/DDBJ whole genome shotgun (WGS) entry which is preliminary data.</text>
</comment>
<dbReference type="PROSITE" id="PS00455">
    <property type="entry name" value="AMP_BINDING"/>
    <property type="match status" value="1"/>
</dbReference>
<evidence type="ECO:0000259" key="3">
    <source>
        <dbReference type="Pfam" id="PF00501"/>
    </source>
</evidence>
<organism evidence="5 6">
    <name type="scientific">Pseudonocardia xinjiangensis</name>
    <dbReference type="NCBI Taxonomy" id="75289"/>
    <lineage>
        <taxon>Bacteria</taxon>
        <taxon>Bacillati</taxon>
        <taxon>Actinomycetota</taxon>
        <taxon>Actinomycetes</taxon>
        <taxon>Pseudonocardiales</taxon>
        <taxon>Pseudonocardiaceae</taxon>
        <taxon>Pseudonocardia</taxon>
    </lineage>
</organism>
<dbReference type="Gene3D" id="3.30.300.30">
    <property type="match status" value="1"/>
</dbReference>
<dbReference type="Gene3D" id="3.40.50.12780">
    <property type="entry name" value="N-terminal domain of ligase-like"/>
    <property type="match status" value="1"/>
</dbReference>
<dbReference type="Pfam" id="PF13193">
    <property type="entry name" value="AMP-binding_C"/>
    <property type="match status" value="1"/>
</dbReference>
<evidence type="ECO:0000259" key="4">
    <source>
        <dbReference type="Pfam" id="PF13193"/>
    </source>
</evidence>
<feature type="domain" description="AMP-dependent synthetase/ligase" evidence="3">
    <location>
        <begin position="38"/>
        <end position="406"/>
    </location>
</feature>
<reference evidence="5 6" key="1">
    <citation type="submission" date="2020-04" db="EMBL/GenBank/DDBJ databases">
        <authorList>
            <person name="Klaysubun C."/>
            <person name="Duangmal K."/>
            <person name="Lipun K."/>
        </authorList>
    </citation>
    <scope>NUCLEOTIDE SEQUENCE [LARGE SCALE GENOMIC DNA]</scope>
    <source>
        <strain evidence="5 6">JCM 11839</strain>
    </source>
</reference>
<evidence type="ECO:0000313" key="5">
    <source>
        <dbReference type="EMBL" id="NMH80837.1"/>
    </source>
</evidence>
<keyword evidence="6" id="KW-1185">Reference proteome</keyword>
<dbReference type="InterPro" id="IPR045851">
    <property type="entry name" value="AMP-bd_C_sf"/>
</dbReference>
<dbReference type="PANTHER" id="PTHR43201">
    <property type="entry name" value="ACYL-COA SYNTHETASE"/>
    <property type="match status" value="1"/>
</dbReference>
<accession>A0ABX1RKF6</accession>
<name>A0ABX1RKF6_9PSEU</name>
<feature type="domain" description="AMP-binding enzyme C-terminal" evidence="4">
    <location>
        <begin position="464"/>
        <end position="539"/>
    </location>
</feature>
<dbReference type="RefSeq" id="WP_169398887.1">
    <property type="nucleotide sequence ID" value="NZ_BAAAJH010000018.1"/>
</dbReference>
<comment type="similarity">
    <text evidence="1">Belongs to the ATP-dependent AMP-binding enzyme family.</text>
</comment>
<gene>
    <name evidence="5" type="ORF">HF577_27575</name>
</gene>
<protein>
    <submittedName>
        <fullName evidence="5">AMP-binding protein</fullName>
    </submittedName>
</protein>
<dbReference type="InterPro" id="IPR020845">
    <property type="entry name" value="AMP-binding_CS"/>
</dbReference>
<keyword evidence="2" id="KW-0436">Ligase</keyword>
<dbReference type="InterPro" id="IPR025110">
    <property type="entry name" value="AMP-bd_C"/>
</dbReference>
<evidence type="ECO:0000256" key="1">
    <source>
        <dbReference type="ARBA" id="ARBA00006432"/>
    </source>
</evidence>
<dbReference type="SUPFAM" id="SSF56801">
    <property type="entry name" value="Acetyl-CoA synthetase-like"/>
    <property type="match status" value="1"/>
</dbReference>
<dbReference type="EMBL" id="JAAXKY010000117">
    <property type="protein sequence ID" value="NMH80837.1"/>
    <property type="molecule type" value="Genomic_DNA"/>
</dbReference>